<dbReference type="RefSeq" id="WP_379580516.1">
    <property type="nucleotide sequence ID" value="NZ_JBHUFV010000068.1"/>
</dbReference>
<reference evidence="2" key="1">
    <citation type="journal article" date="2019" name="Int. J. Syst. Evol. Microbiol.">
        <title>The Global Catalogue of Microorganisms (GCM) 10K type strain sequencing project: providing services to taxonomists for standard genome sequencing and annotation.</title>
        <authorList>
            <consortium name="The Broad Institute Genomics Platform"/>
            <consortium name="The Broad Institute Genome Sequencing Center for Infectious Disease"/>
            <person name="Wu L."/>
            <person name="Ma J."/>
        </authorList>
    </citation>
    <scope>NUCLEOTIDE SEQUENCE [LARGE SCALE GENOMIC DNA]</scope>
    <source>
        <strain evidence="2">ICMP 6774ER</strain>
    </source>
</reference>
<evidence type="ECO:0000313" key="1">
    <source>
        <dbReference type="EMBL" id="MFD1938473.1"/>
    </source>
</evidence>
<name>A0ABW4TAQ2_9ACTN</name>
<comment type="caution">
    <text evidence="1">The sequence shown here is derived from an EMBL/GenBank/DDBJ whole genome shotgun (WGS) entry which is preliminary data.</text>
</comment>
<dbReference type="InterPro" id="IPR024079">
    <property type="entry name" value="MetalloPept_cat_dom_sf"/>
</dbReference>
<keyword evidence="2" id="KW-1185">Reference proteome</keyword>
<organism evidence="1 2">
    <name type="scientific">Nonomuraea mangrovi</name>
    <dbReference type="NCBI Taxonomy" id="2316207"/>
    <lineage>
        <taxon>Bacteria</taxon>
        <taxon>Bacillati</taxon>
        <taxon>Actinomycetota</taxon>
        <taxon>Actinomycetes</taxon>
        <taxon>Streptosporangiales</taxon>
        <taxon>Streptosporangiaceae</taxon>
        <taxon>Nonomuraea</taxon>
    </lineage>
</organism>
<protein>
    <recommendedName>
        <fullName evidence="3">Toxin</fullName>
    </recommendedName>
</protein>
<sequence>MADRSRGRPGWLHVGPLEARLTRAWDPGAFPPAPTLLAIMTLSAVPRALATRLADHLTGGIVVGTGAVPDLPGFESLRDRPLPVQAGSWERSAGVYDPGQRRIGVGSVPSPSVSVCGHELGHAVDDLDGRASQSEFWVVLHALRGSRLEPPYRQDVTELFAECFAAVLTRRAARLLRLLDGDEASAYRVYRWLCERYRLG</sequence>
<dbReference type="Proteomes" id="UP001597368">
    <property type="component" value="Unassembled WGS sequence"/>
</dbReference>
<dbReference type="Gene3D" id="3.40.390.10">
    <property type="entry name" value="Collagenase (Catalytic Domain)"/>
    <property type="match status" value="1"/>
</dbReference>
<dbReference type="EMBL" id="JBHUFV010000068">
    <property type="protein sequence ID" value="MFD1938473.1"/>
    <property type="molecule type" value="Genomic_DNA"/>
</dbReference>
<proteinExistence type="predicted"/>
<evidence type="ECO:0000313" key="2">
    <source>
        <dbReference type="Proteomes" id="UP001597368"/>
    </source>
</evidence>
<evidence type="ECO:0008006" key="3">
    <source>
        <dbReference type="Google" id="ProtNLM"/>
    </source>
</evidence>
<gene>
    <name evidence="1" type="ORF">ACFSKW_44065</name>
</gene>
<accession>A0ABW4TAQ2</accession>